<dbReference type="EMBL" id="JAQQWP010000009">
    <property type="protein sequence ID" value="KAK8100177.1"/>
    <property type="molecule type" value="Genomic_DNA"/>
</dbReference>
<evidence type="ECO:0000313" key="3">
    <source>
        <dbReference type="EMBL" id="KAK8100177.1"/>
    </source>
</evidence>
<gene>
    <name evidence="3" type="ORF">PG999_010551</name>
</gene>
<keyword evidence="1" id="KW-1133">Transmembrane helix</keyword>
<dbReference type="PANTHER" id="PTHR28094:SF1">
    <property type="entry name" value="MEIOTICALLY UP-REGULATED GENE 113 PROTEIN"/>
    <property type="match status" value="1"/>
</dbReference>
<dbReference type="SMART" id="SM00974">
    <property type="entry name" value="T5orf172"/>
    <property type="match status" value="1"/>
</dbReference>
<evidence type="ECO:0000259" key="2">
    <source>
        <dbReference type="SMART" id="SM00974"/>
    </source>
</evidence>
<feature type="domain" description="Bacteriophage T5 Orf172 DNA-binding" evidence="2">
    <location>
        <begin position="33"/>
        <end position="123"/>
    </location>
</feature>
<dbReference type="InterPro" id="IPR018306">
    <property type="entry name" value="Phage_T5_Orf172_DNA-bd"/>
</dbReference>
<dbReference type="AlphaFoldDB" id="A0AAW0QCK4"/>
<proteinExistence type="predicted"/>
<dbReference type="Proteomes" id="UP001392437">
    <property type="component" value="Unassembled WGS sequence"/>
</dbReference>
<comment type="caution">
    <text evidence="3">The sequence shown here is derived from an EMBL/GenBank/DDBJ whole genome shotgun (WGS) entry which is preliminary data.</text>
</comment>
<dbReference type="InterPro" id="IPR053006">
    <property type="entry name" value="Meiosis_regulatory"/>
</dbReference>
<keyword evidence="4" id="KW-1185">Reference proteome</keyword>
<feature type="transmembrane region" description="Helical" evidence="1">
    <location>
        <begin position="197"/>
        <end position="216"/>
    </location>
</feature>
<keyword evidence="1" id="KW-0472">Membrane</keyword>
<organism evidence="3 4">
    <name type="scientific">Apiospora kogelbergensis</name>
    <dbReference type="NCBI Taxonomy" id="1337665"/>
    <lineage>
        <taxon>Eukaryota</taxon>
        <taxon>Fungi</taxon>
        <taxon>Dikarya</taxon>
        <taxon>Ascomycota</taxon>
        <taxon>Pezizomycotina</taxon>
        <taxon>Sordariomycetes</taxon>
        <taxon>Xylariomycetidae</taxon>
        <taxon>Amphisphaeriales</taxon>
        <taxon>Apiosporaceae</taxon>
        <taxon>Apiospora</taxon>
    </lineage>
</organism>
<accession>A0AAW0QCK4</accession>
<reference evidence="3 4" key="1">
    <citation type="submission" date="2023-01" db="EMBL/GenBank/DDBJ databases">
        <title>Analysis of 21 Apiospora genomes using comparative genomics revels a genus with tremendous synthesis potential of carbohydrate active enzymes and secondary metabolites.</title>
        <authorList>
            <person name="Sorensen T."/>
        </authorList>
    </citation>
    <scope>NUCLEOTIDE SEQUENCE [LARGE SCALE GENOMIC DNA]</scope>
    <source>
        <strain evidence="3 4">CBS 117206</strain>
    </source>
</reference>
<name>A0AAW0QCK4_9PEZI</name>
<dbReference type="PANTHER" id="PTHR28094">
    <property type="entry name" value="MEIOTICALLY UP-REGULATED GENE 113 PROTEIN"/>
    <property type="match status" value="1"/>
</dbReference>
<dbReference type="Pfam" id="PF10544">
    <property type="entry name" value="T5orf172"/>
    <property type="match status" value="1"/>
</dbReference>
<protein>
    <recommendedName>
        <fullName evidence="2">Bacteriophage T5 Orf172 DNA-binding domain-containing protein</fullName>
    </recommendedName>
</protein>
<evidence type="ECO:0000313" key="4">
    <source>
        <dbReference type="Proteomes" id="UP001392437"/>
    </source>
</evidence>
<sequence length="304" mass="35699">MIKAVMRAKLPKKQRKQRDHGNNYLFEVVPAQDPGKTIWKVGFTKGPTVKRQKAISNACQPHSIRGQYDPGHVPIRLCARAERLTHAELAWHKYHFVCTCKVESHREYFDVDPELALEAIHRWRTFCMREPYTAKGKLQPFWEDRLRDMDRRQSLRADVLDMAERRRQWDRFVHATLLDAVWYDLVVSMKKLQDRGIWRTTAVIEFLAILFLLLPLPRMLTLPYYAMVIWVIAMINETKLSATMVALSWPPVEDLQGPRLSLPTRMEDSSQMEEEHRETLTADTEVLPNDLGHMFDFPLEDDVF</sequence>
<keyword evidence="1" id="KW-0812">Transmembrane</keyword>
<evidence type="ECO:0000256" key="1">
    <source>
        <dbReference type="SAM" id="Phobius"/>
    </source>
</evidence>
<feature type="transmembrane region" description="Helical" evidence="1">
    <location>
        <begin position="222"/>
        <end position="238"/>
    </location>
</feature>